<organism evidence="1 2">
    <name type="scientific">Salegentibacter maritimus</name>
    <dbReference type="NCBI Taxonomy" id="2794347"/>
    <lineage>
        <taxon>Bacteria</taxon>
        <taxon>Pseudomonadati</taxon>
        <taxon>Bacteroidota</taxon>
        <taxon>Flavobacteriia</taxon>
        <taxon>Flavobacteriales</taxon>
        <taxon>Flavobacteriaceae</taxon>
        <taxon>Salegentibacter</taxon>
    </lineage>
</organism>
<accession>A0ABS0TEX8</accession>
<dbReference type="RefSeq" id="WP_198637535.1">
    <property type="nucleotide sequence ID" value="NZ_JAEHNY010000001.1"/>
</dbReference>
<dbReference type="Gene3D" id="3.30.2310.20">
    <property type="entry name" value="RelE-like"/>
    <property type="match status" value="1"/>
</dbReference>
<reference evidence="1 2" key="1">
    <citation type="submission" date="2020-12" db="EMBL/GenBank/DDBJ databases">
        <title>Salegentibacter orientalis sp. nov., isolated from costal sediment.</title>
        <authorList>
            <person name="Lian F.-B."/>
        </authorList>
    </citation>
    <scope>NUCLEOTIDE SEQUENCE [LARGE SCALE GENOMIC DNA]</scope>
    <source>
        <strain evidence="1 2">F60176</strain>
    </source>
</reference>
<gene>
    <name evidence="1" type="ORF">I6U50_00955</name>
</gene>
<keyword evidence="2" id="KW-1185">Reference proteome</keyword>
<sequence length="101" mass="12330">MKNGYKIFWTVHALSELEETIAYLEENWTEKELQKLFRHLDHTLELISKNPTIFQVSYKKQNIHRAVIARFNTLYYRLHNEKIEILSFFSNRKDPDKIKFQ</sequence>
<dbReference type="Proteomes" id="UP000635665">
    <property type="component" value="Unassembled WGS sequence"/>
</dbReference>
<evidence type="ECO:0000313" key="1">
    <source>
        <dbReference type="EMBL" id="MBI6118584.1"/>
    </source>
</evidence>
<evidence type="ECO:0000313" key="2">
    <source>
        <dbReference type="Proteomes" id="UP000635665"/>
    </source>
</evidence>
<name>A0ABS0TEX8_9FLAO</name>
<dbReference type="InterPro" id="IPR035093">
    <property type="entry name" value="RelE/ParE_toxin_dom_sf"/>
</dbReference>
<proteinExistence type="predicted"/>
<dbReference type="EMBL" id="JAEHNY010000001">
    <property type="protein sequence ID" value="MBI6118584.1"/>
    <property type="molecule type" value="Genomic_DNA"/>
</dbReference>
<protein>
    <submittedName>
        <fullName evidence="1">Type II toxin-antitoxin system RelE/ParE family toxin</fullName>
    </submittedName>
</protein>
<comment type="caution">
    <text evidence="1">The sequence shown here is derived from an EMBL/GenBank/DDBJ whole genome shotgun (WGS) entry which is preliminary data.</text>
</comment>